<keyword evidence="1" id="KW-1133">Transmembrane helix</keyword>
<dbReference type="InterPro" id="IPR025738">
    <property type="entry name" value="BatD"/>
</dbReference>
<dbReference type="PANTHER" id="PTHR40940:SF1">
    <property type="entry name" value="PROTEIN BATD"/>
    <property type="match status" value="1"/>
</dbReference>
<protein>
    <submittedName>
        <fullName evidence="3">Protein BatD</fullName>
    </submittedName>
</protein>
<name>A0A4Q1JTM5_9GAMM</name>
<proteinExistence type="predicted"/>
<keyword evidence="4" id="KW-1185">Reference proteome</keyword>
<accession>A0A4Q1JTM5</accession>
<feature type="signal peptide" evidence="2">
    <location>
        <begin position="1"/>
        <end position="30"/>
    </location>
</feature>
<gene>
    <name evidence="3" type="ORF">EPA99_12415</name>
</gene>
<keyword evidence="2" id="KW-0732">Signal</keyword>
<feature type="transmembrane region" description="Helical" evidence="1">
    <location>
        <begin position="426"/>
        <end position="447"/>
    </location>
</feature>
<evidence type="ECO:0000313" key="4">
    <source>
        <dbReference type="Proteomes" id="UP000289784"/>
    </source>
</evidence>
<dbReference type="PANTHER" id="PTHR40940">
    <property type="entry name" value="PROTEIN BATD-RELATED"/>
    <property type="match status" value="1"/>
</dbReference>
<keyword evidence="1" id="KW-0812">Transmembrane</keyword>
<reference evidence="3 4" key="1">
    <citation type="submission" date="2019-01" db="EMBL/GenBank/DDBJ databases">
        <title>Pseudoxanthomonas composti sp. nov., isolated from compost.</title>
        <authorList>
            <person name="Yang G."/>
        </authorList>
    </citation>
    <scope>NUCLEOTIDE SEQUENCE [LARGE SCALE GENOMIC DNA]</scope>
    <source>
        <strain evidence="3 4">GSS15</strain>
    </source>
</reference>
<evidence type="ECO:0000256" key="2">
    <source>
        <dbReference type="SAM" id="SignalP"/>
    </source>
</evidence>
<dbReference type="RefSeq" id="WP_129471551.1">
    <property type="nucleotide sequence ID" value="NZ_SAWZ01000006.1"/>
</dbReference>
<feature type="chain" id="PRO_5020576925" evidence="2">
    <location>
        <begin position="31"/>
        <end position="569"/>
    </location>
</feature>
<keyword evidence="1" id="KW-0472">Membrane</keyword>
<dbReference type="AlphaFoldDB" id="A0A4Q1JTM5"/>
<dbReference type="Proteomes" id="UP000289784">
    <property type="component" value="Unassembled WGS sequence"/>
</dbReference>
<evidence type="ECO:0000256" key="1">
    <source>
        <dbReference type="SAM" id="Phobius"/>
    </source>
</evidence>
<organism evidence="3 4">
    <name type="scientific">Pseudoxanthomonas composti</name>
    <dbReference type="NCBI Taxonomy" id="2137479"/>
    <lineage>
        <taxon>Bacteria</taxon>
        <taxon>Pseudomonadati</taxon>
        <taxon>Pseudomonadota</taxon>
        <taxon>Gammaproteobacteria</taxon>
        <taxon>Lysobacterales</taxon>
        <taxon>Lysobacteraceae</taxon>
        <taxon>Pseudoxanthomonas</taxon>
    </lineage>
</organism>
<dbReference type="Pfam" id="PF13584">
    <property type="entry name" value="BatD"/>
    <property type="match status" value="1"/>
</dbReference>
<dbReference type="OrthoDB" id="5293418at2"/>
<sequence>MPASHRRFWRLRPRALMLLALVCTVADAHALTRAWLDRPQATVGEPVVLNVETDQRGAEPDFSALQGDFELGQTSSSQQMQMSNGSVSRRNLFAVTLSPTRAGALVIPALQVGGERTSPLSLAVRQAAAAVPGQSPAFIETEVDDATPYVQQSVGVTVRLFYPPMATGRLEQPAPQAGALQTVGEDTSYTREVGGRQYSVVERHYLLVPDRSGTLTLPPARFRGQDVRNWMNDLFGDGPRSLQASGTPQVLQVQPQPADAPQPWLPLRSLRMRYSAAPSSGRAGEAATFTIEAVAVGATAAQLPDLPVPSVPGAQVFPEPAETTERFVDGQPQLTVTRRFSLVPEGAGKLTVPRTALAWWNVGEGRAAEAVLPALTLQVAAGSGGFANRTLPAPVAEQPVTAPETAPSSATDAAIPSMAGLAAGGLWFWLALAFCLLWLLTLALLLARRRGAGATGAIAPAPAGRQGAYRPTRTQADLRRALDTGTLDEVAETLRGMAPTPLRDLDAVGAALVVPEQQQALDALRRARWADGDGTQARQRLRQAFSGGPQWRQPATVEAPALEPLYPHR</sequence>
<dbReference type="EMBL" id="SAWZ01000006">
    <property type="protein sequence ID" value="RXR04280.1"/>
    <property type="molecule type" value="Genomic_DNA"/>
</dbReference>
<comment type="caution">
    <text evidence="3">The sequence shown here is derived from an EMBL/GenBank/DDBJ whole genome shotgun (WGS) entry which is preliminary data.</text>
</comment>
<evidence type="ECO:0000313" key="3">
    <source>
        <dbReference type="EMBL" id="RXR04280.1"/>
    </source>
</evidence>